<comment type="caution">
    <text evidence="4">The sequence shown here is derived from an EMBL/GenBank/DDBJ whole genome shotgun (WGS) entry which is preliminary data.</text>
</comment>
<name>A0ABU4FUZ9_9BACL</name>
<dbReference type="InterPro" id="IPR023796">
    <property type="entry name" value="Serpin_dom"/>
</dbReference>
<evidence type="ECO:0000313" key="5">
    <source>
        <dbReference type="Proteomes" id="UP001280629"/>
    </source>
</evidence>
<keyword evidence="2" id="KW-0732">Signal</keyword>
<dbReference type="Pfam" id="PF00079">
    <property type="entry name" value="Serpin"/>
    <property type="match status" value="1"/>
</dbReference>
<dbReference type="RefSeq" id="WP_317933733.1">
    <property type="nucleotide sequence ID" value="NZ_JAUBDH010000001.1"/>
</dbReference>
<dbReference type="Gene3D" id="2.30.39.10">
    <property type="entry name" value="Alpha-1-antitrypsin, domain 1"/>
    <property type="match status" value="1"/>
</dbReference>
<dbReference type="PANTHER" id="PTHR11461">
    <property type="entry name" value="SERINE PROTEASE INHIBITOR, SERPIN"/>
    <property type="match status" value="1"/>
</dbReference>
<sequence>MMNKKAILSTVISTALLLTACGTVKAPTKKGEPEPEKITASFGKEDYLNLSGPTNDLGMNLVPKAKPDDNGNVFVSPVSLLMALSMLQNGAEGQTKEEIIKAMQATGMDAESINRANASLLNHIQHSADDLTLQTANSIWVNDQYTLQDKFKKITHDYYLAEAEAIDSSNPKSADRMNEWVQKATNNKIGEIVQSPLDDSLVLFLLNAVYFKASWTYPFDESLTKNDEFQLTDGSVTEVPFMQLNEELPYLETEQFQAVSLPYGEQGNMKMDIYVPKEGHSIDGVLSSWTAENRENWNDSFEGRPGSVRLPKFQLDYEVLLNDVLQELGMEKAFSDDAELGTLVEEEKERLVVSKVLQKTYLSVDEKGTEAAGVTSIAIDTTSAPAGEPFEFNADKPFFLTIRDQKADILLFAGKISNPASNN</sequence>
<dbReference type="PROSITE" id="PS51257">
    <property type="entry name" value="PROKAR_LIPOPROTEIN"/>
    <property type="match status" value="1"/>
</dbReference>
<feature type="signal peptide" evidence="2">
    <location>
        <begin position="1"/>
        <end position="26"/>
    </location>
</feature>
<evidence type="ECO:0000259" key="3">
    <source>
        <dbReference type="SMART" id="SM00093"/>
    </source>
</evidence>
<comment type="similarity">
    <text evidence="1">Belongs to the serpin family.</text>
</comment>
<evidence type="ECO:0000313" key="4">
    <source>
        <dbReference type="EMBL" id="MDW0108545.1"/>
    </source>
</evidence>
<organism evidence="4 5">
    <name type="scientific">Sporosarcina aquimarina</name>
    <dbReference type="NCBI Taxonomy" id="114975"/>
    <lineage>
        <taxon>Bacteria</taxon>
        <taxon>Bacillati</taxon>
        <taxon>Bacillota</taxon>
        <taxon>Bacilli</taxon>
        <taxon>Bacillales</taxon>
        <taxon>Caryophanaceae</taxon>
        <taxon>Sporosarcina</taxon>
    </lineage>
</organism>
<dbReference type="Gene3D" id="3.30.497.10">
    <property type="entry name" value="Antithrombin, subunit I, domain 2"/>
    <property type="match status" value="1"/>
</dbReference>
<dbReference type="InterPro" id="IPR042178">
    <property type="entry name" value="Serpin_sf_1"/>
</dbReference>
<dbReference type="PROSITE" id="PS00284">
    <property type="entry name" value="SERPIN"/>
    <property type="match status" value="1"/>
</dbReference>
<evidence type="ECO:0000256" key="2">
    <source>
        <dbReference type="SAM" id="SignalP"/>
    </source>
</evidence>
<gene>
    <name evidence="4" type="ORF">QT716_00625</name>
</gene>
<dbReference type="InterPro" id="IPR000215">
    <property type="entry name" value="Serpin_fam"/>
</dbReference>
<evidence type="ECO:0000256" key="1">
    <source>
        <dbReference type="RuleBase" id="RU000411"/>
    </source>
</evidence>
<dbReference type="PANTHER" id="PTHR11461:SF211">
    <property type="entry name" value="GH10112P-RELATED"/>
    <property type="match status" value="1"/>
</dbReference>
<feature type="chain" id="PRO_5046905051" evidence="2">
    <location>
        <begin position="27"/>
        <end position="423"/>
    </location>
</feature>
<dbReference type="SUPFAM" id="SSF56574">
    <property type="entry name" value="Serpins"/>
    <property type="match status" value="1"/>
</dbReference>
<dbReference type="InterPro" id="IPR023795">
    <property type="entry name" value="Serpin_CS"/>
</dbReference>
<dbReference type="Proteomes" id="UP001280629">
    <property type="component" value="Unassembled WGS sequence"/>
</dbReference>
<dbReference type="SMART" id="SM00093">
    <property type="entry name" value="SERPIN"/>
    <property type="match status" value="1"/>
</dbReference>
<proteinExistence type="inferred from homology"/>
<protein>
    <submittedName>
        <fullName evidence="4">Serpin family protein</fullName>
    </submittedName>
</protein>
<dbReference type="CDD" id="cd19588">
    <property type="entry name" value="serpin_miropin-like"/>
    <property type="match status" value="1"/>
</dbReference>
<dbReference type="InterPro" id="IPR042185">
    <property type="entry name" value="Serpin_sf_2"/>
</dbReference>
<accession>A0ABU4FUZ9</accession>
<dbReference type="EMBL" id="JAUBDH010000001">
    <property type="protein sequence ID" value="MDW0108545.1"/>
    <property type="molecule type" value="Genomic_DNA"/>
</dbReference>
<dbReference type="InterPro" id="IPR036186">
    <property type="entry name" value="Serpin_sf"/>
</dbReference>
<keyword evidence="5" id="KW-1185">Reference proteome</keyword>
<feature type="domain" description="Serpin" evidence="3">
    <location>
        <begin position="59"/>
        <end position="419"/>
    </location>
</feature>
<reference evidence="4 5" key="1">
    <citation type="submission" date="2023-06" db="EMBL/GenBank/DDBJ databases">
        <title>Sporosarcina sp. nov., isolated from Korean traditional fermented seafood 'Jeotgal'.</title>
        <authorList>
            <person name="Yang A.-I."/>
            <person name="Shin N.-R."/>
        </authorList>
    </citation>
    <scope>NUCLEOTIDE SEQUENCE [LARGE SCALE GENOMIC DNA]</scope>
    <source>
        <strain evidence="4 5">KCTC3840</strain>
    </source>
</reference>